<keyword evidence="1" id="KW-0472">Membrane</keyword>
<sequence>MRDNSLLGWMDDGLKPLDALGIFYVIFDIVWTLLVMTGLIWLWSNRAIPSVRMRNVPLAICSVLFLHGYGGFYILVYPLKGITSCRLEFWLMCGVLPVGIALFQATNVQLLSVATLQQRFIRDDGTFDEPTPQEIRCPFNKLKCWWTHLSWARQTMFAIAIGMFIEIHLTYLPNQASNHYLAVLLVMDICALRPLQDPGYQGCPLLAFANDPLYRFWVTFAQKSRARAFHAMGNIDEFRRSSFPSKNNGHDYSIAALERVLKGDSALFLHFAATHDFSGENIMFLNHVRDWKAAWAQSPANLKFQKPNAEEVGNYRRHLYNVALEIYVTYVHLFGAEFPVNIESEIYHDLKTVFMPAAMSLMRLPKRKSAQFGVPATPTDIESTIAVFPIQPAADSDVCLRKRTPAQEYEDILYRGYQNIVNMVPRLPPDAVIPDTFNEAVYDEAAASVKVLILRNTWPKYVDYQASIREREAKKHIYARFVAFFSRQLPSMVKG</sequence>
<dbReference type="OrthoDB" id="5313079at2759"/>
<dbReference type="SUPFAM" id="SSF48097">
    <property type="entry name" value="Regulator of G-protein signaling, RGS"/>
    <property type="match status" value="1"/>
</dbReference>
<keyword evidence="1" id="KW-1133">Transmembrane helix</keyword>
<feature type="transmembrane region" description="Helical" evidence="1">
    <location>
        <begin position="20"/>
        <end position="44"/>
    </location>
</feature>
<keyword evidence="1" id="KW-0812">Transmembrane</keyword>
<organism evidence="3">
    <name type="scientific">Ajellomyces capsulatus (strain H88)</name>
    <name type="common">Darling's disease fungus</name>
    <name type="synonym">Histoplasma capsulatum</name>
    <dbReference type="NCBI Taxonomy" id="544711"/>
    <lineage>
        <taxon>Eukaryota</taxon>
        <taxon>Fungi</taxon>
        <taxon>Dikarya</taxon>
        <taxon>Ascomycota</taxon>
        <taxon>Pezizomycotina</taxon>
        <taxon>Eurotiomycetes</taxon>
        <taxon>Eurotiomycetidae</taxon>
        <taxon>Onygenales</taxon>
        <taxon>Ajellomycetaceae</taxon>
        <taxon>Histoplasma</taxon>
    </lineage>
</organism>
<name>F0UVB0_AJEC8</name>
<dbReference type="InterPro" id="IPR044926">
    <property type="entry name" value="RGS_subdomain_2"/>
</dbReference>
<dbReference type="Proteomes" id="UP000008142">
    <property type="component" value="Unassembled WGS sequence"/>
</dbReference>
<dbReference type="EMBL" id="DS990644">
    <property type="protein sequence ID" value="EGC49837.1"/>
    <property type="molecule type" value="Genomic_DNA"/>
</dbReference>
<proteinExistence type="predicted"/>
<gene>
    <name evidence="2" type="ORF">HCEG_09052</name>
</gene>
<dbReference type="HOGENOM" id="CLU_022448_0_0_1"/>
<evidence type="ECO:0000256" key="1">
    <source>
        <dbReference type="SAM" id="Phobius"/>
    </source>
</evidence>
<dbReference type="InterPro" id="IPR036305">
    <property type="entry name" value="RGS_sf"/>
</dbReference>
<reference evidence="3" key="1">
    <citation type="submission" date="2008-07" db="EMBL/GenBank/DDBJ databases">
        <title>Annotation of Ajellomyces capsulatus strain H88.</title>
        <authorList>
            <person name="Champion M."/>
            <person name="Cuomo C."/>
            <person name="Ma L.-J."/>
            <person name="Henn M.R."/>
            <person name="Sil A."/>
            <person name="Goldman B."/>
            <person name="Young S.K."/>
            <person name="Kodira C.D."/>
            <person name="Zeng Q."/>
            <person name="Koehrsen M."/>
            <person name="Alvarado L."/>
            <person name="Berlin A."/>
            <person name="Borenstein D."/>
            <person name="Chen Z."/>
            <person name="Engels R."/>
            <person name="Freedman E."/>
            <person name="Gellesch M."/>
            <person name="Goldberg J."/>
            <person name="Griggs A."/>
            <person name="Gujja S."/>
            <person name="Heiman D."/>
            <person name="Hepburn T."/>
            <person name="Howarth C."/>
            <person name="Jen D."/>
            <person name="Larson L."/>
            <person name="Lewis B."/>
            <person name="Mehta T."/>
            <person name="Park D."/>
            <person name="Pearson M."/>
            <person name="Roberts A."/>
            <person name="Saif S."/>
            <person name="Shea T."/>
            <person name="Shenoy N."/>
            <person name="Sisk P."/>
            <person name="Stolte C."/>
            <person name="Sykes S."/>
            <person name="Walk T."/>
            <person name="White J."/>
            <person name="Yandava C."/>
            <person name="Klein B."/>
            <person name="McEwen J.G."/>
            <person name="Puccia R."/>
            <person name="Goldman G.H."/>
            <person name="Felipe M.S."/>
            <person name="Nino-Vega G."/>
            <person name="San-Blas G."/>
            <person name="Taylor J."/>
            <person name="Mendoza L."/>
            <person name="Galagan J."/>
            <person name="Nusbaum C."/>
            <person name="Birren B."/>
        </authorList>
    </citation>
    <scope>NUCLEOTIDE SEQUENCE [LARGE SCALE GENOMIC DNA]</scope>
    <source>
        <strain evidence="3">H88</strain>
    </source>
</reference>
<dbReference type="OMA" id="VAEFWIM"/>
<dbReference type="VEuPathDB" id="FungiDB:I7I53_06152"/>
<dbReference type="Gene3D" id="1.10.167.10">
    <property type="entry name" value="Regulator of G-protein Signalling 4, domain 2"/>
    <property type="match status" value="1"/>
</dbReference>
<evidence type="ECO:0008006" key="4">
    <source>
        <dbReference type="Google" id="ProtNLM"/>
    </source>
</evidence>
<accession>F0UVB0</accession>
<evidence type="ECO:0000313" key="2">
    <source>
        <dbReference type="EMBL" id="EGC49837.1"/>
    </source>
</evidence>
<evidence type="ECO:0000313" key="3">
    <source>
        <dbReference type="Proteomes" id="UP000008142"/>
    </source>
</evidence>
<dbReference type="STRING" id="544711.F0UVB0"/>
<feature type="transmembrane region" description="Helical" evidence="1">
    <location>
        <begin position="56"/>
        <end position="77"/>
    </location>
</feature>
<dbReference type="AlphaFoldDB" id="F0UVB0"/>
<protein>
    <recommendedName>
        <fullName evidence="4">RGS domain-containing protein</fullName>
    </recommendedName>
</protein>